<keyword evidence="1" id="KW-0472">Membrane</keyword>
<protein>
    <submittedName>
        <fullName evidence="2">Uncharacterized protein</fullName>
    </submittedName>
</protein>
<keyword evidence="1" id="KW-0812">Transmembrane</keyword>
<evidence type="ECO:0000256" key="1">
    <source>
        <dbReference type="SAM" id="Phobius"/>
    </source>
</evidence>
<feature type="transmembrane region" description="Helical" evidence="1">
    <location>
        <begin position="81"/>
        <end position="106"/>
    </location>
</feature>
<feature type="transmembrane region" description="Helical" evidence="1">
    <location>
        <begin position="51"/>
        <end position="75"/>
    </location>
</feature>
<evidence type="ECO:0000313" key="2">
    <source>
        <dbReference type="EMBL" id="CAD9069166.1"/>
    </source>
</evidence>
<name>A0A7S1PAF5_9ALVE</name>
<accession>A0A7S1PAF5</accession>
<dbReference type="EMBL" id="HBGB01041224">
    <property type="protein sequence ID" value="CAD9069166.1"/>
    <property type="molecule type" value="Transcribed_RNA"/>
</dbReference>
<organism evidence="2">
    <name type="scientific">Vitrella brassicaformis</name>
    <dbReference type="NCBI Taxonomy" id="1169539"/>
    <lineage>
        <taxon>Eukaryota</taxon>
        <taxon>Sar</taxon>
        <taxon>Alveolata</taxon>
        <taxon>Colpodellida</taxon>
        <taxon>Vitrellaceae</taxon>
        <taxon>Vitrella</taxon>
    </lineage>
</organism>
<gene>
    <name evidence="2" type="ORF">VBRA1451_LOCUS24240</name>
</gene>
<sequence length="116" mass="11301">MGGMALVVSAEMAGVDVGAAVLVDQLSDDVQLVSGGIDIVVVLIDVLGKGVVVTGGVVLGSLVVVVVFVLVVLLLVVGDVLVVLVVVVGLGVVDGMTVVTTGAGVVETLNGREGPA</sequence>
<reference evidence="2" key="1">
    <citation type="submission" date="2021-01" db="EMBL/GenBank/DDBJ databases">
        <authorList>
            <person name="Corre E."/>
            <person name="Pelletier E."/>
            <person name="Niang G."/>
            <person name="Scheremetjew M."/>
            <person name="Finn R."/>
            <person name="Kale V."/>
            <person name="Holt S."/>
            <person name="Cochrane G."/>
            <person name="Meng A."/>
            <person name="Brown T."/>
            <person name="Cohen L."/>
        </authorList>
    </citation>
    <scope>NUCLEOTIDE SEQUENCE</scope>
    <source>
        <strain evidence="2">CCMP3346</strain>
    </source>
</reference>
<dbReference type="AlphaFoldDB" id="A0A7S1PAF5"/>
<proteinExistence type="predicted"/>
<keyword evidence="1" id="KW-1133">Transmembrane helix</keyword>